<evidence type="ECO:0000313" key="1">
    <source>
        <dbReference type="EMBL" id="EMS18660.1"/>
    </source>
</evidence>
<organism evidence="1 2">
    <name type="scientific">Rhodotorula toruloides (strain NP11)</name>
    <name type="common">Yeast</name>
    <name type="synonym">Rhodosporidium toruloides</name>
    <dbReference type="NCBI Taxonomy" id="1130832"/>
    <lineage>
        <taxon>Eukaryota</taxon>
        <taxon>Fungi</taxon>
        <taxon>Dikarya</taxon>
        <taxon>Basidiomycota</taxon>
        <taxon>Pucciniomycotina</taxon>
        <taxon>Microbotryomycetes</taxon>
        <taxon>Sporidiobolales</taxon>
        <taxon>Sporidiobolaceae</taxon>
        <taxon>Rhodotorula</taxon>
    </lineage>
</organism>
<name>M7WLD0_RHOT1</name>
<dbReference type="GeneID" id="27369776"/>
<dbReference type="HOGENOM" id="CLU_1001678_0_0_1"/>
<accession>M7WLD0</accession>
<proteinExistence type="predicted"/>
<dbReference type="Proteomes" id="UP000016926">
    <property type="component" value="Unassembled WGS sequence"/>
</dbReference>
<sequence>MSAPSGVSALPLRTLTLEFNGYNNQRRLEPPPSFAPIEAIFLQRFFRLIDPTTLTSLTISFHARNFGGVSKWISGCVNLRSLIAWMQDGDLTPYTSRLTSMIRPLRQLRQLKLRGVGNSSEERGPSLSEREENFHALTLSAFLDSLPTTLVMLRAGIWAPAGDCCGIRLMTGVASQSQQPSSSLCTKVMGAAALGQLSKSPKGYSLALLHFPRQLKDLRRTPGRLLRPGRGVASFRYSEGYCETCYWLDRGSWELDGPQKGQKQGQSWWRDCEKETLE</sequence>
<keyword evidence="2" id="KW-1185">Reference proteome</keyword>
<gene>
    <name evidence="1" type="ORF">RHTO_05763</name>
</gene>
<dbReference type="RefSeq" id="XP_016269779.1">
    <property type="nucleotide sequence ID" value="XM_016419424.1"/>
</dbReference>
<dbReference type="AlphaFoldDB" id="M7WLD0"/>
<evidence type="ECO:0000313" key="2">
    <source>
        <dbReference type="Proteomes" id="UP000016926"/>
    </source>
</evidence>
<reference evidence="1 2" key="1">
    <citation type="journal article" date="2012" name="Nat. Commun.">
        <title>A multi-omic map of the lipid-producing yeast Rhodosporidium toruloides.</title>
        <authorList>
            <person name="Zhu Z."/>
            <person name="Zhang S."/>
            <person name="Liu H."/>
            <person name="Shen H."/>
            <person name="Lin X."/>
            <person name="Yang F."/>
            <person name="Zhou Y.J."/>
            <person name="Jin G."/>
            <person name="Ye M."/>
            <person name="Zou H."/>
            <person name="Zou H."/>
            <person name="Zhao Z.K."/>
        </authorList>
    </citation>
    <scope>NUCLEOTIDE SEQUENCE [LARGE SCALE GENOMIC DNA]</scope>
    <source>
        <strain evidence="1 2">NP11</strain>
    </source>
</reference>
<dbReference type="EMBL" id="KB722677">
    <property type="protein sequence ID" value="EMS18660.1"/>
    <property type="molecule type" value="Genomic_DNA"/>
</dbReference>
<protein>
    <submittedName>
        <fullName evidence="1">Uncharacterized protein</fullName>
    </submittedName>
</protein>